<evidence type="ECO:0000256" key="1">
    <source>
        <dbReference type="SAM" id="MobiDB-lite"/>
    </source>
</evidence>
<dbReference type="KEGG" id="oca:OCAR_5579"/>
<organism evidence="2 3">
    <name type="scientific">Afipia carboxidovorans (strain ATCC 49405 / DSM 1227 / KCTC 32145 / OM5)</name>
    <name type="common">Oligotropha carboxidovorans</name>
    <dbReference type="NCBI Taxonomy" id="504832"/>
    <lineage>
        <taxon>Bacteria</taxon>
        <taxon>Pseudomonadati</taxon>
        <taxon>Pseudomonadota</taxon>
        <taxon>Alphaproteobacteria</taxon>
        <taxon>Hyphomicrobiales</taxon>
        <taxon>Nitrobacteraceae</taxon>
        <taxon>Afipia</taxon>
    </lineage>
</organism>
<dbReference type="HOGENOM" id="CLU_2569877_0_0_5"/>
<dbReference type="OrthoDB" id="8005077at2"/>
<protein>
    <submittedName>
        <fullName evidence="2">Uncharacterized protein</fullName>
    </submittedName>
</protein>
<proteinExistence type="predicted"/>
<dbReference type="KEGG" id="ocg:OCA5_c24190"/>
<feature type="region of interest" description="Disordered" evidence="1">
    <location>
        <begin position="61"/>
        <end position="84"/>
    </location>
</feature>
<dbReference type="Proteomes" id="UP000007730">
    <property type="component" value="Chromosome"/>
</dbReference>
<evidence type="ECO:0000313" key="3">
    <source>
        <dbReference type="Proteomes" id="UP000007730"/>
    </source>
</evidence>
<accession>B6JEE5</accession>
<keyword evidence="3" id="KW-1185">Reference proteome</keyword>
<name>B6JEE5_AFIC5</name>
<dbReference type="AlphaFoldDB" id="B6JEE5"/>
<dbReference type="EMBL" id="CP002826">
    <property type="protein sequence ID" value="AEI07115.1"/>
    <property type="molecule type" value="Genomic_DNA"/>
</dbReference>
<dbReference type="STRING" id="504832.OCA5_c24190"/>
<sequence>MVDWTNPCERAAALREAYFARLNGRAVTLIKESAGGGEREVRYATMDISILRAEMQTAEDECRKSQGLPPQPRRFAITAGSRRR</sequence>
<dbReference type="RefSeq" id="WP_012562739.1">
    <property type="nucleotide sequence ID" value="NC_011386.1"/>
</dbReference>
<evidence type="ECO:0000313" key="2">
    <source>
        <dbReference type="EMBL" id="AEI07115.1"/>
    </source>
</evidence>
<gene>
    <name evidence="2" type="ordered locus">OCA5_c24190</name>
</gene>
<reference evidence="2 3" key="1">
    <citation type="journal article" date="2011" name="J. Bacteriol.">
        <title>Complete genome sequences of the chemolithoautotrophic Oligotropha carboxidovorans strains OM4 and OM5.</title>
        <authorList>
            <person name="Volland S."/>
            <person name="Rachinger M."/>
            <person name="Strittmatter A."/>
            <person name="Daniel R."/>
            <person name="Gottschalk G."/>
            <person name="Meyer O."/>
        </authorList>
    </citation>
    <scope>NUCLEOTIDE SEQUENCE [LARGE SCALE GENOMIC DNA]</scope>
    <source>
        <strain evidence="3">ATCC 49405 / DSM 1227 / KCTC 32145 / OM5</strain>
    </source>
</reference>